<evidence type="ECO:0000256" key="4">
    <source>
        <dbReference type="ARBA" id="ARBA00023002"/>
    </source>
</evidence>
<feature type="binding site" evidence="5">
    <location>
        <position position="69"/>
    </location>
    <ligand>
        <name>Mn(2+)</name>
        <dbReference type="ChEBI" id="CHEBI:29035"/>
    </ligand>
</feature>
<dbReference type="EC" id="1.15.1.1" evidence="2 6"/>
<evidence type="ECO:0000313" key="10">
    <source>
        <dbReference type="Proteomes" id="UP000580839"/>
    </source>
</evidence>
<keyword evidence="4 6" id="KW-0560">Oxidoreductase</keyword>
<evidence type="ECO:0000256" key="3">
    <source>
        <dbReference type="ARBA" id="ARBA00022723"/>
    </source>
</evidence>
<dbReference type="GO" id="GO:0046872">
    <property type="term" value="F:metal ion binding"/>
    <property type="evidence" value="ECO:0007669"/>
    <property type="project" value="UniProtKB-KW"/>
</dbReference>
<evidence type="ECO:0000256" key="1">
    <source>
        <dbReference type="ARBA" id="ARBA00008714"/>
    </source>
</evidence>
<dbReference type="InterPro" id="IPR001189">
    <property type="entry name" value="Mn/Fe_SOD"/>
</dbReference>
<dbReference type="InterPro" id="IPR036314">
    <property type="entry name" value="SOD_C_sf"/>
</dbReference>
<evidence type="ECO:0000313" key="9">
    <source>
        <dbReference type="EMBL" id="NOT35348.1"/>
    </source>
</evidence>
<dbReference type="Proteomes" id="UP000580839">
    <property type="component" value="Unassembled WGS sequence"/>
</dbReference>
<keyword evidence="3 5" id="KW-0479">Metal-binding</keyword>
<sequence>MALGAASLTVLDRTALANGGAPVAATTPSGGTAATPALAAPTGPFTLPALGYAFDALEPHLDAQTMQLHHDKHHAAYVANLNKAVAGRKEVVGWSLDQLVRDLAKVPDEIRTAVRNHGGGHANHSLLWTTLKRDGAKAPAGELAGAIDKAFGSLSGFQDKFNAAATGVFGSGWAWLAHSKADGLTVMALPNQDSPMSTGWTPLFGIDVWEHAYYLKFQNRRAEYITAFQSVVDWDAVSARYRDALKG</sequence>
<dbReference type="PROSITE" id="PS00088">
    <property type="entry name" value="SOD_MN"/>
    <property type="match status" value="1"/>
</dbReference>
<dbReference type="InterPro" id="IPR019832">
    <property type="entry name" value="Mn/Fe_SOD_C"/>
</dbReference>
<dbReference type="PANTHER" id="PTHR43595">
    <property type="entry name" value="37S RIBOSOMAL PROTEIN S26, MITOCHONDRIAL"/>
    <property type="match status" value="1"/>
</dbReference>
<dbReference type="FunFam" id="1.10.287.990:FF:000001">
    <property type="entry name" value="Superoxide dismutase"/>
    <property type="match status" value="1"/>
</dbReference>
<evidence type="ECO:0000259" key="7">
    <source>
        <dbReference type="Pfam" id="PF00081"/>
    </source>
</evidence>
<feature type="binding site" evidence="5">
    <location>
        <position position="207"/>
    </location>
    <ligand>
        <name>Mn(2+)</name>
        <dbReference type="ChEBI" id="CHEBI:29035"/>
    </ligand>
</feature>
<dbReference type="Pfam" id="PF00081">
    <property type="entry name" value="Sod_Fe_N"/>
    <property type="match status" value="1"/>
</dbReference>
<dbReference type="InterPro" id="IPR019833">
    <property type="entry name" value="Mn/Fe_SOD_BS"/>
</dbReference>
<evidence type="ECO:0000259" key="8">
    <source>
        <dbReference type="Pfam" id="PF02777"/>
    </source>
</evidence>
<name>A0A849SHX3_UNCEI</name>
<comment type="function">
    <text evidence="6">Destroys radicals which are normally produced within the cells and which are toxic to biological systems.</text>
</comment>
<dbReference type="EMBL" id="JABFRW010000190">
    <property type="protein sequence ID" value="NOT35348.1"/>
    <property type="molecule type" value="Genomic_DNA"/>
</dbReference>
<comment type="catalytic activity">
    <reaction evidence="6">
        <text>2 superoxide + 2 H(+) = H2O2 + O2</text>
        <dbReference type="Rhea" id="RHEA:20696"/>
        <dbReference type="ChEBI" id="CHEBI:15378"/>
        <dbReference type="ChEBI" id="CHEBI:15379"/>
        <dbReference type="ChEBI" id="CHEBI:16240"/>
        <dbReference type="ChEBI" id="CHEBI:18421"/>
        <dbReference type="EC" id="1.15.1.1"/>
    </reaction>
</comment>
<dbReference type="GO" id="GO:0005737">
    <property type="term" value="C:cytoplasm"/>
    <property type="evidence" value="ECO:0007669"/>
    <property type="project" value="TreeGrafter"/>
</dbReference>
<evidence type="ECO:0000256" key="5">
    <source>
        <dbReference type="PIRSR" id="PIRSR000349-1"/>
    </source>
</evidence>
<evidence type="ECO:0000256" key="2">
    <source>
        <dbReference type="ARBA" id="ARBA00012682"/>
    </source>
</evidence>
<reference evidence="9 10" key="1">
    <citation type="submission" date="2020-04" db="EMBL/GenBank/DDBJ databases">
        <title>Metagenomic profiling of ammonia- and methane-oxidizing microorganisms in a Dutch drinking water treatment plant.</title>
        <authorList>
            <person name="Poghosyan L."/>
            <person name="Leucker S."/>
        </authorList>
    </citation>
    <scope>NUCLEOTIDE SEQUENCE [LARGE SCALE GENOMIC DNA]</scope>
    <source>
        <strain evidence="9">S-RSF-IL-03</strain>
    </source>
</reference>
<dbReference type="Gene3D" id="1.10.287.990">
    <property type="entry name" value="Fe,Mn superoxide dismutase (SOD) domain"/>
    <property type="match status" value="1"/>
</dbReference>
<accession>A0A849SHX3</accession>
<dbReference type="Gene3D" id="3.55.40.20">
    <property type="entry name" value="Iron/manganese superoxide dismutase, C-terminal domain"/>
    <property type="match status" value="1"/>
</dbReference>
<dbReference type="SUPFAM" id="SSF46609">
    <property type="entry name" value="Fe,Mn superoxide dismutase (SOD), N-terminal domain"/>
    <property type="match status" value="1"/>
</dbReference>
<dbReference type="Pfam" id="PF02777">
    <property type="entry name" value="Sod_Fe_C"/>
    <property type="match status" value="1"/>
</dbReference>
<dbReference type="PRINTS" id="PR01703">
    <property type="entry name" value="MNSODISMTASE"/>
</dbReference>
<feature type="domain" description="Manganese/iron superoxide dismutase N-terminal" evidence="7">
    <location>
        <begin position="45"/>
        <end position="131"/>
    </location>
</feature>
<evidence type="ECO:0000256" key="6">
    <source>
        <dbReference type="RuleBase" id="RU000414"/>
    </source>
</evidence>
<dbReference type="InterPro" id="IPR036324">
    <property type="entry name" value="Mn/Fe_SOD_N_sf"/>
</dbReference>
<protein>
    <recommendedName>
        <fullName evidence="2 6">Superoxide dismutase</fullName>
        <ecNumber evidence="2 6">1.15.1.1</ecNumber>
    </recommendedName>
</protein>
<comment type="similarity">
    <text evidence="1 6">Belongs to the iron/manganese superoxide dismutase family.</text>
</comment>
<dbReference type="PIRSF" id="PIRSF000349">
    <property type="entry name" value="SODismutase"/>
    <property type="match status" value="1"/>
</dbReference>
<dbReference type="FunFam" id="3.55.40.20:FF:000004">
    <property type="entry name" value="Superoxide dismutase [Fe]"/>
    <property type="match status" value="1"/>
</dbReference>
<dbReference type="PANTHER" id="PTHR43595:SF2">
    <property type="entry name" value="SMALL RIBOSOMAL SUBUNIT PROTEIN MS42"/>
    <property type="match status" value="1"/>
</dbReference>
<feature type="domain" description="Manganese/iron superoxide dismutase C-terminal" evidence="8">
    <location>
        <begin position="139"/>
        <end position="240"/>
    </location>
</feature>
<comment type="caution">
    <text evidence="9">The sequence shown here is derived from an EMBL/GenBank/DDBJ whole genome shotgun (WGS) entry which is preliminary data.</text>
</comment>
<dbReference type="InterPro" id="IPR019831">
    <property type="entry name" value="Mn/Fe_SOD_N"/>
</dbReference>
<dbReference type="SUPFAM" id="SSF54719">
    <property type="entry name" value="Fe,Mn superoxide dismutase (SOD), C-terminal domain"/>
    <property type="match status" value="1"/>
</dbReference>
<feature type="binding site" evidence="5">
    <location>
        <position position="124"/>
    </location>
    <ligand>
        <name>Mn(2+)</name>
        <dbReference type="ChEBI" id="CHEBI:29035"/>
    </ligand>
</feature>
<dbReference type="AlphaFoldDB" id="A0A849SHX3"/>
<organism evidence="9 10">
    <name type="scientific">Eiseniibacteriota bacterium</name>
    <dbReference type="NCBI Taxonomy" id="2212470"/>
    <lineage>
        <taxon>Bacteria</taxon>
        <taxon>Candidatus Eiseniibacteriota</taxon>
    </lineage>
</organism>
<proteinExistence type="inferred from homology"/>
<dbReference type="GO" id="GO:0004784">
    <property type="term" value="F:superoxide dismutase activity"/>
    <property type="evidence" value="ECO:0007669"/>
    <property type="project" value="UniProtKB-EC"/>
</dbReference>
<gene>
    <name evidence="9" type="ORF">HOP12_14485</name>
</gene>
<feature type="binding site" evidence="5">
    <location>
        <position position="211"/>
    </location>
    <ligand>
        <name>Mn(2+)</name>
        <dbReference type="ChEBI" id="CHEBI:29035"/>
    </ligand>
</feature>